<keyword evidence="1" id="KW-0732">Signal</keyword>
<evidence type="ECO:0000313" key="4">
    <source>
        <dbReference type="Proteomes" id="UP000594262"/>
    </source>
</evidence>
<dbReference type="GO" id="GO:0007160">
    <property type="term" value="P:cell-matrix adhesion"/>
    <property type="evidence" value="ECO:0007669"/>
    <property type="project" value="InterPro"/>
</dbReference>
<dbReference type="Proteomes" id="UP000594262">
    <property type="component" value="Unplaced"/>
</dbReference>
<evidence type="ECO:0000313" key="3">
    <source>
        <dbReference type="EnsemblMetazoa" id="CLYHEMP000566.1"/>
    </source>
</evidence>
<keyword evidence="4" id="KW-1185">Reference proteome</keyword>
<feature type="signal peptide" evidence="1">
    <location>
        <begin position="1"/>
        <end position="20"/>
    </location>
</feature>
<name>A0A7M5UKM3_9CNID</name>
<reference evidence="3" key="1">
    <citation type="submission" date="2021-01" db="UniProtKB">
        <authorList>
            <consortium name="EnsemblMetazoa"/>
        </authorList>
    </citation>
    <scope>IDENTIFICATION</scope>
</reference>
<accession>A0A7M5UKM3</accession>
<dbReference type="AlphaFoldDB" id="A0A7M5UKM3"/>
<dbReference type="Pfam" id="PF06119">
    <property type="entry name" value="NIDO"/>
    <property type="match status" value="1"/>
</dbReference>
<organism evidence="3 4">
    <name type="scientific">Clytia hemisphaerica</name>
    <dbReference type="NCBI Taxonomy" id="252671"/>
    <lineage>
        <taxon>Eukaryota</taxon>
        <taxon>Metazoa</taxon>
        <taxon>Cnidaria</taxon>
        <taxon>Hydrozoa</taxon>
        <taxon>Hydroidolina</taxon>
        <taxon>Leptothecata</taxon>
        <taxon>Obeliida</taxon>
        <taxon>Clytiidae</taxon>
        <taxon>Clytia</taxon>
    </lineage>
</organism>
<feature type="domain" description="NIDO" evidence="2">
    <location>
        <begin position="59"/>
        <end position="186"/>
    </location>
</feature>
<protein>
    <recommendedName>
        <fullName evidence="2">NIDO domain-containing protein</fullName>
    </recommendedName>
</protein>
<evidence type="ECO:0000259" key="2">
    <source>
        <dbReference type="Pfam" id="PF06119"/>
    </source>
</evidence>
<dbReference type="OrthoDB" id="9972657at2759"/>
<proteinExistence type="predicted"/>
<feature type="chain" id="PRO_5029493752" description="NIDO domain-containing protein" evidence="1">
    <location>
        <begin position="21"/>
        <end position="853"/>
    </location>
</feature>
<sequence>MDFNLFFILLVTFAKDQAEAFYPFGTSNGDSVVKSGDDTAQCFPVSSQFPLFTTTGHTQICLNSNGFITIDTLVTGITASLGTTAYALLVPFNKDLRSSGGNIFHRSTTDAALLANMDQDIPIIQAEVSSDVVPFKSKEAIVMTYNNVAGYSCATCLYKYQAVLLTDYVHTWVILDYDGLATTDSTPIGFGDPACNAKQEFPIGDYATMNSGSNIGQAGTGKYAFLLSSGGCGGSGTPGTDSPIGADGWGLWGSWSACQSPNVHGPRSMMSRVRTCTSPPCVGENKTWSVGSCLDSGSGLYRDTYPTVDVANLVATKIFPKFRIDDMTLSPSYRARVDVFATNDTIDIPELVITANTLVDGTGAFTEPTSTAIGNKYAFTHHVAREGNLEYTSRSNAELYMDTNIKMLPSPSDKVTLSHVWSFKRDEDNIETLFVHQEVLSKTNTVHMSISKISDMPNVFFPGRITEDLLFSTAYLGYGTNIELKVYFDSNFQTDSITNVVLPRPGAMLFEKYSNQNAAKFKLDAVFGTSFLPQMTMDIANKRLTSNGQSNFHYYQESIGCCDTYGKQIFQVNRTAVNVISQTNGNYGWKEPGMRIKSKHDGRCLQNGPNGGVIAKSKCRENYILTQEGRLVSPQDGQVKFGANHPVYFQHDNFRVLQKDFSNVLEYQPATGYVVLRGTLSIFDEYTGAQNKFKLIQGYTDEVMEKIGMKSILQLDTELGSTILLCEPTADLGKKSNCYFSTDKGQKWKGVHPMMTSLSVYLPSTKLFYGFCYRTKHHCSYDIVTNRLGLISEADYIDLLGDLSLISTSKLDDIDLPADSEIDLEFPEMRASSNALFILNDAGSHVKSTIFRN</sequence>
<evidence type="ECO:0000256" key="1">
    <source>
        <dbReference type="SAM" id="SignalP"/>
    </source>
</evidence>
<dbReference type="InterPro" id="IPR003886">
    <property type="entry name" value="NIDO_dom"/>
</dbReference>
<dbReference type="EnsemblMetazoa" id="CLYHEMT000566.1">
    <property type="protein sequence ID" value="CLYHEMP000566.1"/>
    <property type="gene ID" value="CLYHEMG000566"/>
</dbReference>